<evidence type="ECO:0000313" key="7">
    <source>
        <dbReference type="EMBL" id="TCP64727.1"/>
    </source>
</evidence>
<protein>
    <submittedName>
        <fullName evidence="7">Methyl-accepting chemotaxis protein</fullName>
    </submittedName>
</protein>
<comment type="similarity">
    <text evidence="2">Belongs to the methyl-accepting chemotaxis (MCP) protein family.</text>
</comment>
<dbReference type="GO" id="GO:0007165">
    <property type="term" value="P:signal transduction"/>
    <property type="evidence" value="ECO:0007669"/>
    <property type="project" value="UniProtKB-KW"/>
</dbReference>
<dbReference type="AlphaFoldDB" id="A0A4R2RQM6"/>
<keyword evidence="4" id="KW-1133">Transmembrane helix</keyword>
<dbReference type="GO" id="GO:0006935">
    <property type="term" value="P:chemotaxis"/>
    <property type="evidence" value="ECO:0007669"/>
    <property type="project" value="InterPro"/>
</dbReference>
<dbReference type="Gene3D" id="1.10.287.950">
    <property type="entry name" value="Methyl-accepting chemotaxis protein"/>
    <property type="match status" value="1"/>
</dbReference>
<feature type="domain" description="Methyl-accepting transducer" evidence="5">
    <location>
        <begin position="273"/>
        <end position="516"/>
    </location>
</feature>
<dbReference type="Proteomes" id="UP000294813">
    <property type="component" value="Unassembled WGS sequence"/>
</dbReference>
<keyword evidence="1 3" id="KW-0807">Transducer</keyword>
<accession>A0A4R2RQM6</accession>
<dbReference type="SUPFAM" id="SSF58104">
    <property type="entry name" value="Methyl-accepting chemotaxis protein (MCP) signaling domain"/>
    <property type="match status" value="1"/>
</dbReference>
<name>A0A4R2RQM6_9FIRM</name>
<dbReference type="PROSITE" id="PS50111">
    <property type="entry name" value="CHEMOTAXIS_TRANSDUC_2"/>
    <property type="match status" value="1"/>
</dbReference>
<sequence>MQWIGDQKIRTKIIGAFSFIGILMLVIAGYANYALEQSRHEMETLHKEWLQPLTFIQEAGKDAMYYRLNLMESVFTMQPSEIIKYRERMKQADQDIRLHVNEFQRLHPLTMEGTAEVQQFLPAWERYLEASQMIHLLVDQGRHDEASERLVKGEGEQRLEAVLTIIDRITATAVRNSEALYAAQQQRAEQVRMISVTVSALALTGALVIGLILAKLIAGSVRAVAMQAELLAKGDFSQSFLAGKSNDELGQMERAIAKMIENIRALLNEIQGNSQSVATASQQIAAAAEQVAVGATNQATEADKLYRTVEAIEAAAEEVTFKAKEAENAAHQADQMAQTGAAKVETAVQGMQMIKQRILHLGERAEEIGEITEVIEEVASQTNLLALNAAIEAARAGEHGQGFAVVADEVRKLAERTAQATKEIGKLIRTIQREMEFAKVEVHDGAQQADEAGGAFGEIVGKMEITSERITSIVAAAHHQAEASKRAVNAVQNIAAVSEETSAATEETAAATQSLTQLADELEQAIARFRTH</sequence>
<dbReference type="RefSeq" id="WP_131918871.1">
    <property type="nucleotide sequence ID" value="NZ_JAOQNU010000008.1"/>
</dbReference>
<evidence type="ECO:0000259" key="5">
    <source>
        <dbReference type="PROSITE" id="PS50111"/>
    </source>
</evidence>
<feature type="transmembrane region" description="Helical" evidence="4">
    <location>
        <begin position="13"/>
        <end position="35"/>
    </location>
</feature>
<dbReference type="Pfam" id="PF00672">
    <property type="entry name" value="HAMP"/>
    <property type="match status" value="1"/>
</dbReference>
<dbReference type="FunFam" id="1.10.287.950:FF:000001">
    <property type="entry name" value="Methyl-accepting chemotaxis sensory transducer"/>
    <property type="match status" value="1"/>
</dbReference>
<reference evidence="7 8" key="1">
    <citation type="submission" date="2019-03" db="EMBL/GenBank/DDBJ databases">
        <title>Genomic Encyclopedia of Type Strains, Phase IV (KMG-IV): sequencing the most valuable type-strain genomes for metagenomic binning, comparative biology and taxonomic classification.</title>
        <authorList>
            <person name="Goeker M."/>
        </authorList>
    </citation>
    <scope>NUCLEOTIDE SEQUENCE [LARGE SCALE GENOMIC DNA]</scope>
    <source>
        <strain evidence="7 8">DSM 11170</strain>
    </source>
</reference>
<keyword evidence="4" id="KW-0472">Membrane</keyword>
<keyword evidence="8" id="KW-1185">Reference proteome</keyword>
<dbReference type="InterPro" id="IPR003660">
    <property type="entry name" value="HAMP_dom"/>
</dbReference>
<dbReference type="PANTHER" id="PTHR32089:SF112">
    <property type="entry name" value="LYSOZYME-LIKE PROTEIN-RELATED"/>
    <property type="match status" value="1"/>
</dbReference>
<dbReference type="Pfam" id="PF12729">
    <property type="entry name" value="4HB_MCP_1"/>
    <property type="match status" value="1"/>
</dbReference>
<dbReference type="OrthoDB" id="1887545at2"/>
<dbReference type="EMBL" id="SLXT01000008">
    <property type="protein sequence ID" value="TCP64727.1"/>
    <property type="molecule type" value="Genomic_DNA"/>
</dbReference>
<dbReference type="InterPro" id="IPR004090">
    <property type="entry name" value="Chemotax_Me-accpt_rcpt"/>
</dbReference>
<evidence type="ECO:0000256" key="2">
    <source>
        <dbReference type="ARBA" id="ARBA00029447"/>
    </source>
</evidence>
<evidence type="ECO:0000256" key="1">
    <source>
        <dbReference type="ARBA" id="ARBA00023224"/>
    </source>
</evidence>
<organism evidence="7 8">
    <name type="scientific">Heliophilum fasciatum</name>
    <dbReference type="NCBI Taxonomy" id="35700"/>
    <lineage>
        <taxon>Bacteria</taxon>
        <taxon>Bacillati</taxon>
        <taxon>Bacillota</taxon>
        <taxon>Clostridia</taxon>
        <taxon>Eubacteriales</taxon>
        <taxon>Heliobacteriaceae</taxon>
        <taxon>Heliophilum</taxon>
    </lineage>
</organism>
<gene>
    <name evidence="7" type="ORF">EDD73_10880</name>
</gene>
<dbReference type="GO" id="GO:0004888">
    <property type="term" value="F:transmembrane signaling receptor activity"/>
    <property type="evidence" value="ECO:0007669"/>
    <property type="project" value="InterPro"/>
</dbReference>
<dbReference type="PANTHER" id="PTHR32089">
    <property type="entry name" value="METHYL-ACCEPTING CHEMOTAXIS PROTEIN MCPB"/>
    <property type="match status" value="1"/>
</dbReference>
<dbReference type="SMART" id="SM00283">
    <property type="entry name" value="MA"/>
    <property type="match status" value="1"/>
</dbReference>
<dbReference type="InterPro" id="IPR004089">
    <property type="entry name" value="MCPsignal_dom"/>
</dbReference>
<dbReference type="SMART" id="SM00304">
    <property type="entry name" value="HAMP"/>
    <property type="match status" value="2"/>
</dbReference>
<keyword evidence="4" id="KW-0812">Transmembrane</keyword>
<feature type="domain" description="HAMP" evidence="6">
    <location>
        <begin position="215"/>
        <end position="268"/>
    </location>
</feature>
<proteinExistence type="inferred from homology"/>
<evidence type="ECO:0000256" key="3">
    <source>
        <dbReference type="PROSITE-ProRule" id="PRU00284"/>
    </source>
</evidence>
<evidence type="ECO:0000256" key="4">
    <source>
        <dbReference type="SAM" id="Phobius"/>
    </source>
</evidence>
<dbReference type="GO" id="GO:0016020">
    <property type="term" value="C:membrane"/>
    <property type="evidence" value="ECO:0007669"/>
    <property type="project" value="InterPro"/>
</dbReference>
<dbReference type="PRINTS" id="PR00260">
    <property type="entry name" value="CHEMTRNSDUCR"/>
</dbReference>
<evidence type="ECO:0000313" key="8">
    <source>
        <dbReference type="Proteomes" id="UP000294813"/>
    </source>
</evidence>
<dbReference type="CDD" id="cd06225">
    <property type="entry name" value="HAMP"/>
    <property type="match status" value="1"/>
</dbReference>
<comment type="caution">
    <text evidence="7">The sequence shown here is derived from an EMBL/GenBank/DDBJ whole genome shotgun (WGS) entry which is preliminary data.</text>
</comment>
<dbReference type="PROSITE" id="PS50885">
    <property type="entry name" value="HAMP"/>
    <property type="match status" value="1"/>
</dbReference>
<evidence type="ECO:0000259" key="6">
    <source>
        <dbReference type="PROSITE" id="PS50885"/>
    </source>
</evidence>
<dbReference type="InterPro" id="IPR024478">
    <property type="entry name" value="HlyB_4HB_MCP"/>
</dbReference>
<dbReference type="Pfam" id="PF00015">
    <property type="entry name" value="MCPsignal"/>
    <property type="match status" value="1"/>
</dbReference>